<keyword evidence="4 10" id="KW-0812">Transmembrane</keyword>
<dbReference type="SMART" id="SM01091">
    <property type="entry name" value="CorC_HlyC"/>
    <property type="match status" value="1"/>
</dbReference>
<keyword evidence="6 10" id="KW-1133">Transmembrane helix</keyword>
<keyword evidence="3" id="KW-1003">Cell membrane</keyword>
<evidence type="ECO:0008006" key="18">
    <source>
        <dbReference type="Google" id="ProtNLM"/>
    </source>
</evidence>
<evidence type="ECO:0000256" key="4">
    <source>
        <dbReference type="ARBA" id="ARBA00022692"/>
    </source>
</evidence>
<dbReference type="Pfam" id="PF00571">
    <property type="entry name" value="CBS"/>
    <property type="match status" value="2"/>
</dbReference>
<dbReference type="InterPro" id="IPR016169">
    <property type="entry name" value="FAD-bd_PCMH_sub2"/>
</dbReference>
<evidence type="ECO:0000256" key="10">
    <source>
        <dbReference type="PROSITE-ProRule" id="PRU01193"/>
    </source>
</evidence>
<evidence type="ECO:0000256" key="9">
    <source>
        <dbReference type="PROSITE-ProRule" id="PRU00703"/>
    </source>
</evidence>
<dbReference type="SUPFAM" id="SSF54631">
    <property type="entry name" value="CBS-domain pair"/>
    <property type="match status" value="1"/>
</dbReference>
<dbReference type="Gene3D" id="3.10.580.10">
    <property type="entry name" value="CBS-domain"/>
    <property type="match status" value="1"/>
</dbReference>
<comment type="subcellular location">
    <subcellularLocation>
        <location evidence="1">Cell membrane</location>
        <topology evidence="1">Multi-pass membrane protein</topology>
    </subcellularLocation>
</comment>
<evidence type="ECO:0000313" key="15">
    <source>
        <dbReference type="EMBL" id="GJM51755.1"/>
    </source>
</evidence>
<dbReference type="EMBL" id="BQKB01000003">
    <property type="protein sequence ID" value="GJM51755.1"/>
    <property type="molecule type" value="Genomic_DNA"/>
</dbReference>
<dbReference type="InterPro" id="IPR046342">
    <property type="entry name" value="CBS_dom_sf"/>
</dbReference>
<feature type="domain" description="CNNM transmembrane" evidence="13">
    <location>
        <begin position="13"/>
        <end position="200"/>
    </location>
</feature>
<feature type="domain" description="CBS" evidence="12">
    <location>
        <begin position="282"/>
        <end position="339"/>
    </location>
</feature>
<evidence type="ECO:0000259" key="12">
    <source>
        <dbReference type="PROSITE" id="PS51371"/>
    </source>
</evidence>
<feature type="transmembrane region" description="Helical" evidence="11">
    <location>
        <begin position="73"/>
        <end position="100"/>
    </location>
</feature>
<dbReference type="InterPro" id="IPR044751">
    <property type="entry name" value="Ion_transp-like_CBS"/>
</dbReference>
<dbReference type="PANTHER" id="PTHR22777">
    <property type="entry name" value="HEMOLYSIN-RELATED"/>
    <property type="match status" value="1"/>
</dbReference>
<evidence type="ECO:0000259" key="13">
    <source>
        <dbReference type="PROSITE" id="PS51846"/>
    </source>
</evidence>
<proteinExistence type="inferred from homology"/>
<dbReference type="Pfam" id="PF03471">
    <property type="entry name" value="CorC_HlyC"/>
    <property type="match status" value="1"/>
</dbReference>
<dbReference type="SMART" id="SM00116">
    <property type="entry name" value="CBS"/>
    <property type="match status" value="2"/>
</dbReference>
<dbReference type="InterPro" id="IPR019862">
    <property type="entry name" value="Motility-assoc_prot_GldE"/>
</dbReference>
<sequence>MDTEPPNLQIEFLQDSLLLQGIIFFVLLACSALISASEVALFSLSQTEVNTEKESNNPSGVLIAKMLSNPKKLLATILIANNLVNISITLVFIPIGNFLFEGIDPILHLIFDVGVVTFFILLFGEILPKIYANRNNLSFAQFIIKPLRVLEVIFSPLSIPLTKGISLINNKLGKQKSNISIGQLSQALELTSEEETTQEEQKILEGIVSFGNTETREVMRPRIDICAINENLSFAEILSIIVENGYSRVPVFKENIDNITGVIYAKDLLPYLNEEDFDWKTIKRKAIFVPENKKLDDLLSEFQAKKIHLAVVVDEYGGTSGIITLEDIIEEIVGEISDEYDVDDSFFSKIDEKTFLFEGKTPMKDFYRILNMPSEVELLFEQARGEAETIAGFLLEIAGVFPEKGQQISFENYLFVIENIDKKRIKQIKIINNE</sequence>
<organism evidence="14 16">
    <name type="scientific">Capnocytophaga catalasegens</name>
    <dbReference type="NCBI Taxonomy" id="1004260"/>
    <lineage>
        <taxon>Bacteria</taxon>
        <taxon>Pseudomonadati</taxon>
        <taxon>Bacteroidota</taxon>
        <taxon>Flavobacteriia</taxon>
        <taxon>Flavobacteriales</taxon>
        <taxon>Flavobacteriaceae</taxon>
        <taxon>Capnocytophaga</taxon>
    </lineage>
</organism>
<dbReference type="Pfam" id="PF01595">
    <property type="entry name" value="CNNM"/>
    <property type="match status" value="1"/>
</dbReference>
<dbReference type="GO" id="GO:0050660">
    <property type="term" value="F:flavin adenine dinucleotide binding"/>
    <property type="evidence" value="ECO:0007669"/>
    <property type="project" value="InterPro"/>
</dbReference>
<reference evidence="14 17" key="1">
    <citation type="submission" date="2021-11" db="EMBL/GenBank/DDBJ databases">
        <title>Draft genome sequence of Capnocytophaga sp. strain KC07075 isolated from cat oral cavity.</title>
        <authorList>
            <person name="Suzuki M."/>
            <person name="Imaoka K."/>
            <person name="Kimura M."/>
            <person name="Morikawa S."/>
            <person name="Maeda K."/>
        </authorList>
    </citation>
    <scope>NUCLEOTIDE SEQUENCE</scope>
    <source>
        <strain evidence="14">KC07075</strain>
        <strain evidence="15 17">KC07079</strain>
    </source>
</reference>
<keyword evidence="5" id="KW-0677">Repeat</keyword>
<dbReference type="EMBL" id="BQKA01000010">
    <property type="protein sequence ID" value="GJM49536.1"/>
    <property type="molecule type" value="Genomic_DNA"/>
</dbReference>
<keyword evidence="17" id="KW-1185">Reference proteome</keyword>
<evidence type="ECO:0000256" key="2">
    <source>
        <dbReference type="ARBA" id="ARBA00006337"/>
    </source>
</evidence>
<dbReference type="GO" id="GO:0005886">
    <property type="term" value="C:plasma membrane"/>
    <property type="evidence" value="ECO:0007669"/>
    <property type="project" value="UniProtKB-SubCell"/>
</dbReference>
<dbReference type="Proteomes" id="UP001208692">
    <property type="component" value="Unassembled WGS sequence"/>
</dbReference>
<evidence type="ECO:0000313" key="16">
    <source>
        <dbReference type="Proteomes" id="UP001207736"/>
    </source>
</evidence>
<evidence type="ECO:0000256" key="1">
    <source>
        <dbReference type="ARBA" id="ARBA00004651"/>
    </source>
</evidence>
<keyword evidence="7 9" id="KW-0129">CBS domain</keyword>
<dbReference type="Proteomes" id="UP001207736">
    <property type="component" value="Unassembled WGS sequence"/>
</dbReference>
<dbReference type="PROSITE" id="PS51846">
    <property type="entry name" value="CNNM"/>
    <property type="match status" value="1"/>
</dbReference>
<keyword evidence="8 10" id="KW-0472">Membrane</keyword>
<dbReference type="InterPro" id="IPR000644">
    <property type="entry name" value="CBS_dom"/>
</dbReference>
<feature type="domain" description="CBS" evidence="12">
    <location>
        <begin position="219"/>
        <end position="281"/>
    </location>
</feature>
<accession>A0AAV5AW24</accession>
<name>A0AAV5AW24_9FLAO</name>
<comment type="similarity">
    <text evidence="2">Belongs to the UPF0053 family.</text>
</comment>
<evidence type="ECO:0000313" key="17">
    <source>
        <dbReference type="Proteomes" id="UP001208692"/>
    </source>
</evidence>
<evidence type="ECO:0000256" key="6">
    <source>
        <dbReference type="ARBA" id="ARBA00022989"/>
    </source>
</evidence>
<protein>
    <recommendedName>
        <fullName evidence="18">Gliding motility-associated protein GldE</fullName>
    </recommendedName>
</protein>
<feature type="transmembrane region" description="Helical" evidence="11">
    <location>
        <begin position="22"/>
        <end position="44"/>
    </location>
</feature>
<evidence type="ECO:0000256" key="5">
    <source>
        <dbReference type="ARBA" id="ARBA00022737"/>
    </source>
</evidence>
<dbReference type="InterPro" id="IPR036318">
    <property type="entry name" value="FAD-bd_PCMH-like_sf"/>
</dbReference>
<dbReference type="AlphaFoldDB" id="A0AAV5AW24"/>
<gene>
    <name evidence="14" type="ORF">RCZ15_05110</name>
    <name evidence="15" type="ORF">RCZ16_00730</name>
</gene>
<evidence type="ECO:0000256" key="7">
    <source>
        <dbReference type="ARBA" id="ARBA00023122"/>
    </source>
</evidence>
<dbReference type="PROSITE" id="PS51371">
    <property type="entry name" value="CBS"/>
    <property type="match status" value="2"/>
</dbReference>
<evidence type="ECO:0000256" key="11">
    <source>
        <dbReference type="SAM" id="Phobius"/>
    </source>
</evidence>
<comment type="caution">
    <text evidence="14">The sequence shown here is derived from an EMBL/GenBank/DDBJ whole genome shotgun (WGS) entry which is preliminary data.</text>
</comment>
<dbReference type="InterPro" id="IPR005170">
    <property type="entry name" value="Transptr-assoc_dom"/>
</dbReference>
<dbReference type="RefSeq" id="WP_264846664.1">
    <property type="nucleotide sequence ID" value="NZ_BPMA01000027.1"/>
</dbReference>
<feature type="transmembrane region" description="Helical" evidence="11">
    <location>
        <begin position="106"/>
        <end position="127"/>
    </location>
</feature>
<dbReference type="SUPFAM" id="SSF56176">
    <property type="entry name" value="FAD-binding/transporter-associated domain-like"/>
    <property type="match status" value="1"/>
</dbReference>
<evidence type="ECO:0000256" key="8">
    <source>
        <dbReference type="ARBA" id="ARBA00023136"/>
    </source>
</evidence>
<evidence type="ECO:0000313" key="14">
    <source>
        <dbReference type="EMBL" id="GJM49536.1"/>
    </source>
</evidence>
<dbReference type="NCBIfam" id="TIGR03520">
    <property type="entry name" value="GldE"/>
    <property type="match status" value="1"/>
</dbReference>
<dbReference type="CDD" id="cd04590">
    <property type="entry name" value="CBS_pair_CorC_HlyC_assoc"/>
    <property type="match status" value="1"/>
</dbReference>
<dbReference type="Gene3D" id="3.30.465.10">
    <property type="match status" value="1"/>
</dbReference>
<evidence type="ECO:0000256" key="3">
    <source>
        <dbReference type="ARBA" id="ARBA00022475"/>
    </source>
</evidence>
<dbReference type="PANTHER" id="PTHR22777:SF32">
    <property type="entry name" value="UPF0053 INNER MEMBRANE PROTEIN YFJD"/>
    <property type="match status" value="1"/>
</dbReference>
<dbReference type="FunFam" id="3.10.580.10:FF:000002">
    <property type="entry name" value="Magnesium/cobalt efflux protein CorC"/>
    <property type="match status" value="1"/>
</dbReference>
<dbReference type="InterPro" id="IPR002550">
    <property type="entry name" value="CNNM"/>
</dbReference>